<proteinExistence type="predicted"/>
<evidence type="ECO:0000313" key="1">
    <source>
        <dbReference type="EMBL" id="CAG8475193.1"/>
    </source>
</evidence>
<evidence type="ECO:0000313" key="2">
    <source>
        <dbReference type="Proteomes" id="UP000789525"/>
    </source>
</evidence>
<gene>
    <name evidence="1" type="ORF">ACOLOM_LOCUS1761</name>
</gene>
<reference evidence="1" key="1">
    <citation type="submission" date="2021-06" db="EMBL/GenBank/DDBJ databases">
        <authorList>
            <person name="Kallberg Y."/>
            <person name="Tangrot J."/>
            <person name="Rosling A."/>
        </authorList>
    </citation>
    <scope>NUCLEOTIDE SEQUENCE</scope>
    <source>
        <strain evidence="1">CL356</strain>
    </source>
</reference>
<dbReference type="EMBL" id="CAJVPT010002099">
    <property type="protein sequence ID" value="CAG8475193.1"/>
    <property type="molecule type" value="Genomic_DNA"/>
</dbReference>
<keyword evidence="2" id="KW-1185">Reference proteome</keyword>
<dbReference type="Proteomes" id="UP000789525">
    <property type="component" value="Unassembled WGS sequence"/>
</dbReference>
<sequence length="353" mass="40142">MQASLLTLPAEIIADIFSFLDLTSLLSASRPEGQEYRLLQNLSCISCIPRRNWLHILTLGPPSLILYNDIPWLPDDLWGEAFMIRFLPSWTKWKRAETWKKTFRLFAPCTSDESWTSYVMLSRQGIVNFNSAYSRQFDPHAILDVYKEQNNIRNQPSTTRLIVQLADVKIIAIGTLGKATAFRVNRLAKEFMHPTGIYPPGVKPLVQLEDEQIPASASSDGPQYPHPPNVGIPMTRSITLDPTPSSQSSLWKRLRSGTFTGRPTSPNTTQSMLIVESVPLSKEVPVYSRLTHPLPVENHRNFPLYTPGGKYLRWPKDYDGTNEEFWVGPMLYVLLSPFLTPTHVFWLVVSPLF</sequence>
<name>A0ACA9KI78_9GLOM</name>
<accession>A0ACA9KI78</accession>
<protein>
    <submittedName>
        <fullName evidence="1">1970_t:CDS:1</fullName>
    </submittedName>
</protein>
<comment type="caution">
    <text evidence="1">The sequence shown here is derived from an EMBL/GenBank/DDBJ whole genome shotgun (WGS) entry which is preliminary data.</text>
</comment>
<organism evidence="1 2">
    <name type="scientific">Acaulospora colombiana</name>
    <dbReference type="NCBI Taxonomy" id="27376"/>
    <lineage>
        <taxon>Eukaryota</taxon>
        <taxon>Fungi</taxon>
        <taxon>Fungi incertae sedis</taxon>
        <taxon>Mucoromycota</taxon>
        <taxon>Glomeromycotina</taxon>
        <taxon>Glomeromycetes</taxon>
        <taxon>Diversisporales</taxon>
        <taxon>Acaulosporaceae</taxon>
        <taxon>Acaulospora</taxon>
    </lineage>
</organism>